<evidence type="ECO:0000256" key="2">
    <source>
        <dbReference type="ARBA" id="ARBA00022729"/>
    </source>
</evidence>
<evidence type="ECO:0000259" key="3">
    <source>
        <dbReference type="Pfam" id="PF13407"/>
    </source>
</evidence>
<dbReference type="Proteomes" id="UP000184241">
    <property type="component" value="Unassembled WGS sequence"/>
</dbReference>
<dbReference type="PANTHER" id="PTHR30036:SF1">
    <property type="entry name" value="D-XYLOSE-BINDING PERIPLASMIC PROTEIN"/>
    <property type="match status" value="1"/>
</dbReference>
<protein>
    <submittedName>
        <fullName evidence="4">Xylose-binding protein</fullName>
    </submittedName>
</protein>
<dbReference type="PANTHER" id="PTHR30036">
    <property type="entry name" value="D-XYLOSE-BINDING PERIPLASMIC PROTEIN"/>
    <property type="match status" value="1"/>
</dbReference>
<dbReference type="EMBL" id="FQXU01000004">
    <property type="protein sequence ID" value="SHH78407.1"/>
    <property type="molecule type" value="Genomic_DNA"/>
</dbReference>
<dbReference type="GO" id="GO:0030288">
    <property type="term" value="C:outer membrane-bounded periplasmic space"/>
    <property type="evidence" value="ECO:0007669"/>
    <property type="project" value="TreeGrafter"/>
</dbReference>
<dbReference type="Pfam" id="PF13407">
    <property type="entry name" value="Peripla_BP_4"/>
    <property type="match status" value="1"/>
</dbReference>
<name>A0A1M5VT62_9CLOT</name>
<dbReference type="InterPro" id="IPR050555">
    <property type="entry name" value="Bact_Solute-Bind_Prot2"/>
</dbReference>
<proteinExistence type="predicted"/>
<evidence type="ECO:0000313" key="4">
    <source>
        <dbReference type="EMBL" id="SHH78407.1"/>
    </source>
</evidence>
<accession>A0A1M5VT62</accession>
<dbReference type="InterPro" id="IPR028082">
    <property type="entry name" value="Peripla_BP_I"/>
</dbReference>
<dbReference type="InterPro" id="IPR025997">
    <property type="entry name" value="SBP_2_dom"/>
</dbReference>
<gene>
    <name evidence="4" type="ORF">SAMN02745941_00779</name>
</gene>
<dbReference type="GO" id="GO:0030246">
    <property type="term" value="F:carbohydrate binding"/>
    <property type="evidence" value="ECO:0007669"/>
    <property type="project" value="TreeGrafter"/>
</dbReference>
<organism evidence="4 5">
    <name type="scientific">Clostridium intestinale DSM 6191</name>
    <dbReference type="NCBI Taxonomy" id="1121320"/>
    <lineage>
        <taxon>Bacteria</taxon>
        <taxon>Bacillati</taxon>
        <taxon>Bacillota</taxon>
        <taxon>Clostridia</taxon>
        <taxon>Eubacteriales</taxon>
        <taxon>Clostridiaceae</taxon>
        <taxon>Clostridium</taxon>
    </lineage>
</organism>
<dbReference type="Gene3D" id="3.40.50.2300">
    <property type="match status" value="2"/>
</dbReference>
<evidence type="ECO:0000313" key="5">
    <source>
        <dbReference type="Proteomes" id="UP000184241"/>
    </source>
</evidence>
<dbReference type="AlphaFoldDB" id="A0A1M5VT62"/>
<dbReference type="CDD" id="cd19992">
    <property type="entry name" value="PBP1_ABC_xylose_binding-like"/>
    <property type="match status" value="1"/>
</dbReference>
<sequence length="359" mass="39577">MFLLMPENFLVPTRYVSKGSLDIEEIVNKEFNLKESFGNMFFSIRQGLIGVSLPSEVPKRWARDGKAMEEQADMLGIPIIVKNANNSEENQILQIEELIAQGADILIIVPISGSALEEVIKKAKDKGIKVIAYDRLIPNVDLDAFITFDSVRAGEIIGKYLIEKVPRGNYVIILGHPYDNNATLVNQGAMDYIRPRVLQRYINIVKEGTAFKWSPEVSYNIVKDALKVNNNKIDAVLAPSDSVAEGAIRALEEQGLAGKTVVTGQDADLDAARRIVKGTQSMTVFKDTRELGKEAINTAVKLARGEALDVSGTTNNGKVDVPSILLNPVLVDKNNLDKVLIDSGYLDKNAVYERNSFVK</sequence>
<evidence type="ECO:0000256" key="1">
    <source>
        <dbReference type="ARBA" id="ARBA00004196"/>
    </source>
</evidence>
<comment type="subcellular location">
    <subcellularLocation>
        <location evidence="1">Cell envelope</location>
    </subcellularLocation>
</comment>
<reference evidence="4 5" key="1">
    <citation type="submission" date="2016-11" db="EMBL/GenBank/DDBJ databases">
        <authorList>
            <person name="Jaros S."/>
            <person name="Januszkiewicz K."/>
            <person name="Wedrychowicz H."/>
        </authorList>
    </citation>
    <scope>NUCLEOTIDE SEQUENCE [LARGE SCALE GENOMIC DNA]</scope>
    <source>
        <strain evidence="4 5">DSM 6191</strain>
    </source>
</reference>
<feature type="domain" description="Periplasmic binding protein" evidence="3">
    <location>
        <begin position="49"/>
        <end position="306"/>
    </location>
</feature>
<dbReference type="SUPFAM" id="SSF53822">
    <property type="entry name" value="Periplasmic binding protein-like I"/>
    <property type="match status" value="1"/>
</dbReference>
<keyword evidence="2" id="KW-0732">Signal</keyword>